<organism evidence="2 3">
    <name type="scientific">Aquimarina addita</name>
    <dbReference type="NCBI Taxonomy" id="870485"/>
    <lineage>
        <taxon>Bacteria</taxon>
        <taxon>Pseudomonadati</taxon>
        <taxon>Bacteroidota</taxon>
        <taxon>Flavobacteriia</taxon>
        <taxon>Flavobacteriales</taxon>
        <taxon>Flavobacteriaceae</taxon>
        <taxon>Aquimarina</taxon>
    </lineage>
</organism>
<proteinExistence type="predicted"/>
<dbReference type="InterPro" id="IPR029044">
    <property type="entry name" value="Nucleotide-diphossugar_trans"/>
</dbReference>
<dbReference type="EMBL" id="BAABCW010000002">
    <property type="protein sequence ID" value="GAA4109754.1"/>
    <property type="molecule type" value="Genomic_DNA"/>
</dbReference>
<dbReference type="RefSeq" id="WP_344924735.1">
    <property type="nucleotide sequence ID" value="NZ_BAABCW010000002.1"/>
</dbReference>
<keyword evidence="3" id="KW-1185">Reference proteome</keyword>
<feature type="domain" description="Glycosyltransferase 2-like" evidence="1">
    <location>
        <begin position="8"/>
        <end position="114"/>
    </location>
</feature>
<dbReference type="Pfam" id="PF00535">
    <property type="entry name" value="Glycos_transf_2"/>
    <property type="match status" value="1"/>
</dbReference>
<name>A0ABP7XAV6_9FLAO</name>
<evidence type="ECO:0000259" key="1">
    <source>
        <dbReference type="Pfam" id="PF00535"/>
    </source>
</evidence>
<comment type="caution">
    <text evidence="2">The sequence shown here is derived from an EMBL/GenBank/DDBJ whole genome shotgun (WGS) entry which is preliminary data.</text>
</comment>
<evidence type="ECO:0000313" key="3">
    <source>
        <dbReference type="Proteomes" id="UP001500459"/>
    </source>
</evidence>
<dbReference type="PANTHER" id="PTHR22916">
    <property type="entry name" value="GLYCOSYLTRANSFERASE"/>
    <property type="match status" value="1"/>
</dbReference>
<reference evidence="3" key="1">
    <citation type="journal article" date="2019" name="Int. J. Syst. Evol. Microbiol.">
        <title>The Global Catalogue of Microorganisms (GCM) 10K type strain sequencing project: providing services to taxonomists for standard genome sequencing and annotation.</title>
        <authorList>
            <consortium name="The Broad Institute Genomics Platform"/>
            <consortium name="The Broad Institute Genome Sequencing Center for Infectious Disease"/>
            <person name="Wu L."/>
            <person name="Ma J."/>
        </authorList>
    </citation>
    <scope>NUCLEOTIDE SEQUENCE [LARGE SCALE GENOMIC DNA]</scope>
    <source>
        <strain evidence="3">JCM 17106</strain>
    </source>
</reference>
<dbReference type="PANTHER" id="PTHR22916:SF3">
    <property type="entry name" value="UDP-GLCNAC:BETAGAL BETA-1,3-N-ACETYLGLUCOSAMINYLTRANSFERASE-LIKE PROTEIN 1"/>
    <property type="match status" value="1"/>
</dbReference>
<dbReference type="InterPro" id="IPR001173">
    <property type="entry name" value="Glyco_trans_2-like"/>
</dbReference>
<gene>
    <name evidence="2" type="ORF">GCM10022393_06510</name>
</gene>
<dbReference type="SUPFAM" id="SSF53448">
    <property type="entry name" value="Nucleotide-diphospho-sugar transferases"/>
    <property type="match status" value="1"/>
</dbReference>
<evidence type="ECO:0000313" key="2">
    <source>
        <dbReference type="EMBL" id="GAA4109754.1"/>
    </source>
</evidence>
<dbReference type="Gene3D" id="3.90.550.10">
    <property type="entry name" value="Spore Coat Polysaccharide Biosynthesis Protein SpsA, Chain A"/>
    <property type="match status" value="1"/>
</dbReference>
<sequence>MNKNPKISVITSVYNGEEYLEQTILSVLDQSYNNIEYIVVDGNSTDRSPEIIKKYGERLKFWVSEPDTGIYNAWNKALKHVSGEWIVFIGADDYWKNPDVITTMIPYLKDAENKKIKYVYGKIEHITLQGKLVEVSGKPWVEQKSRFTYIMNIGHSGSFHHASLFEMHGQFNDSFKITGDYEFLLREFKNPDNDALFVNETTLSMREGGVSASLDNRYKVVKESKKARKLNGITSFSKELAIWEIRILFITVLSSIFGQSFAAKTADLYRKILGKEKRWSN</sequence>
<dbReference type="CDD" id="cd06433">
    <property type="entry name" value="GT_2_WfgS_like"/>
    <property type="match status" value="1"/>
</dbReference>
<dbReference type="Proteomes" id="UP001500459">
    <property type="component" value="Unassembled WGS sequence"/>
</dbReference>
<accession>A0ABP7XAV6</accession>
<protein>
    <submittedName>
        <fullName evidence="2">Glycosyltransferase family 2 protein</fullName>
    </submittedName>
</protein>